<organism evidence="3">
    <name type="scientific">Brugia pahangi</name>
    <name type="common">Filarial nematode worm</name>
    <dbReference type="NCBI Taxonomy" id="6280"/>
    <lineage>
        <taxon>Eukaryota</taxon>
        <taxon>Metazoa</taxon>
        <taxon>Ecdysozoa</taxon>
        <taxon>Nematoda</taxon>
        <taxon>Chromadorea</taxon>
        <taxon>Rhabditida</taxon>
        <taxon>Spirurina</taxon>
        <taxon>Spiruromorpha</taxon>
        <taxon>Filarioidea</taxon>
        <taxon>Onchocercidae</taxon>
        <taxon>Brugia</taxon>
    </lineage>
</organism>
<sequence length="207" mass="23349">MCEDEGSEFTLQMESGQLPVDGRGDGYIPPETAVCHYLSGALAAYQRIQDYHLLQWRDAFATLLFLQSSWPEKCTSFHLCRSYFSQIFQATMVLFALSAIWHCFTWPNPMTALQWNFSVRPQVNFKPQMSLVAKSHSAPQVRSTSCPDQITITRSQSETTQCKMSGKVDLGVDIRLKNIILDPILTVYETIINSLSLASEIIASILE</sequence>
<name>A0A0N4TDC6_BRUPA</name>
<evidence type="ECO:0000313" key="2">
    <source>
        <dbReference type="Proteomes" id="UP000278627"/>
    </source>
</evidence>
<protein>
    <submittedName>
        <fullName evidence="1 3">Uncharacterized protein</fullName>
    </submittedName>
</protein>
<dbReference type="AlphaFoldDB" id="A0A0N4TDC6"/>
<keyword evidence="2" id="KW-1185">Reference proteome</keyword>
<dbReference type="Proteomes" id="UP000278627">
    <property type="component" value="Unassembled WGS sequence"/>
</dbReference>
<reference evidence="1 2" key="2">
    <citation type="submission" date="2018-11" db="EMBL/GenBank/DDBJ databases">
        <authorList>
            <consortium name="Pathogen Informatics"/>
        </authorList>
    </citation>
    <scope>NUCLEOTIDE SEQUENCE [LARGE SCALE GENOMIC DNA]</scope>
</reference>
<evidence type="ECO:0000313" key="3">
    <source>
        <dbReference type="WBParaSite" id="BPAG_0000621401-mRNA-1"/>
    </source>
</evidence>
<gene>
    <name evidence="1" type="ORF">BPAG_LOCUS6175</name>
</gene>
<dbReference type="WBParaSite" id="BPAG_0000621401-mRNA-1">
    <property type="protein sequence ID" value="BPAG_0000621401-mRNA-1"/>
    <property type="gene ID" value="BPAG_0000621401"/>
</dbReference>
<dbReference type="EMBL" id="UZAD01005294">
    <property type="protein sequence ID" value="VDN87361.1"/>
    <property type="molecule type" value="Genomic_DNA"/>
</dbReference>
<reference evidence="3" key="1">
    <citation type="submission" date="2017-02" db="UniProtKB">
        <authorList>
            <consortium name="WormBaseParasite"/>
        </authorList>
    </citation>
    <scope>IDENTIFICATION</scope>
</reference>
<evidence type="ECO:0000313" key="1">
    <source>
        <dbReference type="EMBL" id="VDN87361.1"/>
    </source>
</evidence>
<proteinExistence type="predicted"/>
<accession>A0A0N4TDC6</accession>